<evidence type="ECO:0000313" key="1">
    <source>
        <dbReference type="EMBL" id="TEB09453.1"/>
    </source>
</evidence>
<name>A0A4Y7RKS2_COPMI</name>
<evidence type="ECO:0000313" key="2">
    <source>
        <dbReference type="Proteomes" id="UP000298030"/>
    </source>
</evidence>
<reference evidence="1 2" key="1">
    <citation type="journal article" date="2019" name="Nat. Ecol. Evol.">
        <title>Megaphylogeny resolves global patterns of mushroom evolution.</title>
        <authorList>
            <person name="Varga T."/>
            <person name="Krizsan K."/>
            <person name="Foldi C."/>
            <person name="Dima B."/>
            <person name="Sanchez-Garcia M."/>
            <person name="Sanchez-Ramirez S."/>
            <person name="Szollosi G.J."/>
            <person name="Szarkandi J.G."/>
            <person name="Papp V."/>
            <person name="Albert L."/>
            <person name="Andreopoulos W."/>
            <person name="Angelini C."/>
            <person name="Antonin V."/>
            <person name="Barry K.W."/>
            <person name="Bougher N.L."/>
            <person name="Buchanan P."/>
            <person name="Buyck B."/>
            <person name="Bense V."/>
            <person name="Catcheside P."/>
            <person name="Chovatia M."/>
            <person name="Cooper J."/>
            <person name="Damon W."/>
            <person name="Desjardin D."/>
            <person name="Finy P."/>
            <person name="Geml J."/>
            <person name="Haridas S."/>
            <person name="Hughes K."/>
            <person name="Justo A."/>
            <person name="Karasinski D."/>
            <person name="Kautmanova I."/>
            <person name="Kiss B."/>
            <person name="Kocsube S."/>
            <person name="Kotiranta H."/>
            <person name="LaButti K.M."/>
            <person name="Lechner B.E."/>
            <person name="Liimatainen K."/>
            <person name="Lipzen A."/>
            <person name="Lukacs Z."/>
            <person name="Mihaltcheva S."/>
            <person name="Morgado L.N."/>
            <person name="Niskanen T."/>
            <person name="Noordeloos M.E."/>
            <person name="Ohm R.A."/>
            <person name="Ortiz-Santana B."/>
            <person name="Ovrebo C."/>
            <person name="Racz N."/>
            <person name="Riley R."/>
            <person name="Savchenko A."/>
            <person name="Shiryaev A."/>
            <person name="Soop K."/>
            <person name="Spirin V."/>
            <person name="Szebenyi C."/>
            <person name="Tomsovsky M."/>
            <person name="Tulloss R.E."/>
            <person name="Uehling J."/>
            <person name="Grigoriev I.V."/>
            <person name="Vagvolgyi C."/>
            <person name="Papp T."/>
            <person name="Martin F.M."/>
            <person name="Miettinen O."/>
            <person name="Hibbett D.S."/>
            <person name="Nagy L.G."/>
        </authorList>
    </citation>
    <scope>NUCLEOTIDE SEQUENCE [LARGE SCALE GENOMIC DNA]</scope>
    <source>
        <strain evidence="1 2">FP101781</strain>
    </source>
</reference>
<comment type="caution">
    <text evidence="1">The sequence shown here is derived from an EMBL/GenBank/DDBJ whole genome shotgun (WGS) entry which is preliminary data.</text>
</comment>
<proteinExistence type="predicted"/>
<dbReference type="Proteomes" id="UP000298030">
    <property type="component" value="Unassembled WGS sequence"/>
</dbReference>
<organism evidence="1 2">
    <name type="scientific">Coprinellus micaceus</name>
    <name type="common">Glistening ink-cap mushroom</name>
    <name type="synonym">Coprinus micaceus</name>
    <dbReference type="NCBI Taxonomy" id="71717"/>
    <lineage>
        <taxon>Eukaryota</taxon>
        <taxon>Fungi</taxon>
        <taxon>Dikarya</taxon>
        <taxon>Basidiomycota</taxon>
        <taxon>Agaricomycotina</taxon>
        <taxon>Agaricomycetes</taxon>
        <taxon>Agaricomycetidae</taxon>
        <taxon>Agaricales</taxon>
        <taxon>Agaricineae</taxon>
        <taxon>Psathyrellaceae</taxon>
        <taxon>Coprinellus</taxon>
    </lineage>
</organism>
<gene>
    <name evidence="1" type="ORF">FA13DRAFT_1590825</name>
</gene>
<dbReference type="OrthoDB" id="2367075at2759"/>
<dbReference type="EMBL" id="QPFP01000504">
    <property type="protein sequence ID" value="TEB09453.1"/>
    <property type="molecule type" value="Genomic_DNA"/>
</dbReference>
<feature type="non-terminal residue" evidence="1">
    <location>
        <position position="84"/>
    </location>
</feature>
<dbReference type="AlphaFoldDB" id="A0A4Y7RKS2"/>
<feature type="non-terminal residue" evidence="1">
    <location>
        <position position="1"/>
    </location>
</feature>
<accession>A0A4Y7RKS2</accession>
<dbReference type="STRING" id="71717.A0A4Y7RKS2"/>
<sequence length="84" mass="9629">TVDEWTPILTISSIWEFNSLRNLAIDKLSRITLSIGRIALGKRFDLGHWLTPAYFDLCTRTDPLNLDEGEKLGMRDVIRVGQVR</sequence>
<protein>
    <submittedName>
        <fullName evidence="1">Uncharacterized protein</fullName>
    </submittedName>
</protein>
<keyword evidence="2" id="KW-1185">Reference proteome</keyword>